<organism evidence="1">
    <name type="scientific">Anguilla anguilla</name>
    <name type="common">European freshwater eel</name>
    <name type="synonym">Muraena anguilla</name>
    <dbReference type="NCBI Taxonomy" id="7936"/>
    <lineage>
        <taxon>Eukaryota</taxon>
        <taxon>Metazoa</taxon>
        <taxon>Chordata</taxon>
        <taxon>Craniata</taxon>
        <taxon>Vertebrata</taxon>
        <taxon>Euteleostomi</taxon>
        <taxon>Actinopterygii</taxon>
        <taxon>Neopterygii</taxon>
        <taxon>Teleostei</taxon>
        <taxon>Anguilliformes</taxon>
        <taxon>Anguillidae</taxon>
        <taxon>Anguilla</taxon>
    </lineage>
</organism>
<dbReference type="EMBL" id="GBXM01060849">
    <property type="protein sequence ID" value="JAH47728.1"/>
    <property type="molecule type" value="Transcribed_RNA"/>
</dbReference>
<protein>
    <submittedName>
        <fullName evidence="1">Uncharacterized protein</fullName>
    </submittedName>
</protein>
<dbReference type="AlphaFoldDB" id="A0A0E9T518"/>
<evidence type="ECO:0000313" key="1">
    <source>
        <dbReference type="EMBL" id="JAH47728.1"/>
    </source>
</evidence>
<sequence>MFSRSGNILLLALTLLSGRIL</sequence>
<accession>A0A0E9T518</accession>
<proteinExistence type="predicted"/>
<reference evidence="1" key="1">
    <citation type="submission" date="2014-11" db="EMBL/GenBank/DDBJ databases">
        <authorList>
            <person name="Amaro Gonzalez C."/>
        </authorList>
    </citation>
    <scope>NUCLEOTIDE SEQUENCE</scope>
</reference>
<name>A0A0E9T518_ANGAN</name>
<reference evidence="1" key="2">
    <citation type="journal article" date="2015" name="Fish Shellfish Immunol.">
        <title>Early steps in the European eel (Anguilla anguilla)-Vibrio vulnificus interaction in the gills: Role of the RtxA13 toxin.</title>
        <authorList>
            <person name="Callol A."/>
            <person name="Pajuelo D."/>
            <person name="Ebbesson L."/>
            <person name="Teles M."/>
            <person name="MacKenzie S."/>
            <person name="Amaro C."/>
        </authorList>
    </citation>
    <scope>NUCLEOTIDE SEQUENCE</scope>
</reference>